<gene>
    <name evidence="1" type="ORF">MENTE1834_LOCUS16893</name>
</gene>
<dbReference type="EMBL" id="CAVMJV010000019">
    <property type="protein sequence ID" value="CAK5063976.1"/>
    <property type="molecule type" value="Genomic_DNA"/>
</dbReference>
<evidence type="ECO:0000313" key="2">
    <source>
        <dbReference type="Proteomes" id="UP001497535"/>
    </source>
</evidence>
<proteinExistence type="predicted"/>
<name>A0ACB0YV77_MELEN</name>
<sequence>MILHEQKINLNQGHVNDKTFDEIKKILDEKMKEKCGGKWEINGNIYFGELEGKTFYLKLLEMTKQIFEKIKNEKNILQQVEENKIFNELIEMPDKIGEEKYQNFNMFWDKYGMILLDFSQELADRLCCIL</sequence>
<dbReference type="Proteomes" id="UP001497535">
    <property type="component" value="Unassembled WGS sequence"/>
</dbReference>
<evidence type="ECO:0000313" key="1">
    <source>
        <dbReference type="EMBL" id="CAK5063976.1"/>
    </source>
</evidence>
<organism evidence="1 2">
    <name type="scientific">Meloidogyne enterolobii</name>
    <name type="common">Root-knot nematode worm</name>
    <name type="synonym">Meloidogyne mayaguensis</name>
    <dbReference type="NCBI Taxonomy" id="390850"/>
    <lineage>
        <taxon>Eukaryota</taxon>
        <taxon>Metazoa</taxon>
        <taxon>Ecdysozoa</taxon>
        <taxon>Nematoda</taxon>
        <taxon>Chromadorea</taxon>
        <taxon>Rhabditida</taxon>
        <taxon>Tylenchina</taxon>
        <taxon>Tylenchomorpha</taxon>
        <taxon>Tylenchoidea</taxon>
        <taxon>Meloidogynidae</taxon>
        <taxon>Meloidogyninae</taxon>
        <taxon>Meloidogyne</taxon>
    </lineage>
</organism>
<comment type="caution">
    <text evidence="1">The sequence shown here is derived from an EMBL/GenBank/DDBJ whole genome shotgun (WGS) entry which is preliminary data.</text>
</comment>
<reference evidence="1" key="1">
    <citation type="submission" date="2023-11" db="EMBL/GenBank/DDBJ databases">
        <authorList>
            <person name="Poullet M."/>
        </authorList>
    </citation>
    <scope>NUCLEOTIDE SEQUENCE</scope>
    <source>
        <strain evidence="1">E1834</strain>
    </source>
</reference>
<protein>
    <submittedName>
        <fullName evidence="1">Uncharacterized protein</fullName>
    </submittedName>
</protein>
<accession>A0ACB0YV77</accession>
<keyword evidence="2" id="KW-1185">Reference proteome</keyword>